<dbReference type="InterPro" id="IPR007891">
    <property type="entry name" value="CHASE3"/>
</dbReference>
<evidence type="ECO:0000256" key="3">
    <source>
        <dbReference type="ARBA" id="ARBA00022553"/>
    </source>
</evidence>
<evidence type="ECO:0000256" key="7">
    <source>
        <dbReference type="ARBA" id="ARBA00022989"/>
    </source>
</evidence>
<protein>
    <recommendedName>
        <fullName evidence="17">Response regulator</fullName>
    </recommendedName>
</protein>
<evidence type="ECO:0000256" key="12">
    <source>
        <dbReference type="SAM" id="Phobius"/>
    </source>
</evidence>
<feature type="modified residue" description="Phosphohistidine" evidence="10">
    <location>
        <position position="435"/>
    </location>
</feature>
<evidence type="ECO:0000313" key="15">
    <source>
        <dbReference type="EMBL" id="BAL87763.1"/>
    </source>
</evidence>
<dbReference type="KEGG" id="ams:AMIS_25430"/>
<dbReference type="STRING" id="512565.AMIS_25430"/>
<organism evidence="15 16">
    <name type="scientific">Actinoplanes missouriensis (strain ATCC 14538 / DSM 43046 / CBS 188.64 / JCM 3121 / NBRC 102363 / NCIMB 12654 / NRRL B-3342 / UNCC 431)</name>
    <dbReference type="NCBI Taxonomy" id="512565"/>
    <lineage>
        <taxon>Bacteria</taxon>
        <taxon>Bacillati</taxon>
        <taxon>Actinomycetota</taxon>
        <taxon>Actinomycetes</taxon>
        <taxon>Micromonosporales</taxon>
        <taxon>Micromonosporaceae</taxon>
        <taxon>Actinoplanes</taxon>
    </lineage>
</organism>
<keyword evidence="4 12" id="KW-0812">Transmembrane</keyword>
<evidence type="ECO:0000256" key="9">
    <source>
        <dbReference type="ARBA" id="ARBA00023136"/>
    </source>
</evidence>
<dbReference type="GO" id="GO:0005524">
    <property type="term" value="F:ATP binding"/>
    <property type="evidence" value="ECO:0007669"/>
    <property type="project" value="UniProtKB-KW"/>
</dbReference>
<dbReference type="SUPFAM" id="SSF52172">
    <property type="entry name" value="CheY-like"/>
    <property type="match status" value="1"/>
</dbReference>
<feature type="transmembrane region" description="Helical" evidence="12">
    <location>
        <begin position="20"/>
        <end position="43"/>
    </location>
</feature>
<keyword evidence="9 12" id="KW-0472">Membrane</keyword>
<evidence type="ECO:0000313" key="16">
    <source>
        <dbReference type="Proteomes" id="UP000007882"/>
    </source>
</evidence>
<evidence type="ECO:0000259" key="13">
    <source>
        <dbReference type="PROSITE" id="PS50110"/>
    </source>
</evidence>
<dbReference type="eggNOG" id="COG0745">
    <property type="taxonomic scope" value="Bacteria"/>
</dbReference>
<dbReference type="EMBL" id="AP012319">
    <property type="protein sequence ID" value="BAL87763.1"/>
    <property type="molecule type" value="Genomic_DNA"/>
</dbReference>
<gene>
    <name evidence="15" type="ordered locus">AMIS_25430</name>
</gene>
<dbReference type="CDD" id="cd17546">
    <property type="entry name" value="REC_hyHK_CKI1_RcsC-like"/>
    <property type="match status" value="1"/>
</dbReference>
<proteinExistence type="predicted"/>
<evidence type="ECO:0000256" key="4">
    <source>
        <dbReference type="ARBA" id="ARBA00022692"/>
    </source>
</evidence>
<dbReference type="Proteomes" id="UP000007882">
    <property type="component" value="Chromosome"/>
</dbReference>
<accession>I0H426</accession>
<comment type="subcellular location">
    <subcellularLocation>
        <location evidence="1">Cell membrane</location>
        <topology evidence="1">Multi-pass membrane protein</topology>
    </subcellularLocation>
</comment>
<feature type="modified residue" description="4-aspartylphosphate" evidence="11">
    <location>
        <position position="288"/>
    </location>
</feature>
<dbReference type="InterPro" id="IPR001789">
    <property type="entry name" value="Sig_transdc_resp-reg_receiver"/>
</dbReference>
<evidence type="ECO:0000256" key="2">
    <source>
        <dbReference type="ARBA" id="ARBA00022475"/>
    </source>
</evidence>
<evidence type="ECO:0000256" key="1">
    <source>
        <dbReference type="ARBA" id="ARBA00004651"/>
    </source>
</evidence>
<keyword evidence="16" id="KW-1185">Reference proteome</keyword>
<evidence type="ECO:0000256" key="6">
    <source>
        <dbReference type="ARBA" id="ARBA00022840"/>
    </source>
</evidence>
<dbReference type="PROSITE" id="PS50894">
    <property type="entry name" value="HPT"/>
    <property type="match status" value="1"/>
</dbReference>
<dbReference type="GO" id="GO:0000160">
    <property type="term" value="P:phosphorelay signal transduction system"/>
    <property type="evidence" value="ECO:0007669"/>
    <property type="project" value="UniProtKB-KW"/>
</dbReference>
<dbReference type="SMART" id="SM00448">
    <property type="entry name" value="REC"/>
    <property type="match status" value="1"/>
</dbReference>
<dbReference type="PANTHER" id="PTHR45339:SF1">
    <property type="entry name" value="HYBRID SIGNAL TRANSDUCTION HISTIDINE KINASE J"/>
    <property type="match status" value="1"/>
</dbReference>
<keyword evidence="7 12" id="KW-1133">Transmembrane helix</keyword>
<dbReference type="HOGENOM" id="CLU_518420_0_0_11"/>
<dbReference type="PROSITE" id="PS50110">
    <property type="entry name" value="RESPONSE_REGULATORY"/>
    <property type="match status" value="1"/>
</dbReference>
<dbReference type="PATRIC" id="fig|512565.3.peg.2542"/>
<dbReference type="SUPFAM" id="SSF47226">
    <property type="entry name" value="Histidine-containing phosphotransfer domain, HPT domain"/>
    <property type="match status" value="1"/>
</dbReference>
<dbReference type="Gene3D" id="1.20.120.160">
    <property type="entry name" value="HPT domain"/>
    <property type="match status" value="1"/>
</dbReference>
<dbReference type="InterPro" id="IPR008207">
    <property type="entry name" value="Sig_transdc_His_kin_Hpt_dom"/>
</dbReference>
<evidence type="ECO:0008006" key="17">
    <source>
        <dbReference type="Google" id="ProtNLM"/>
    </source>
</evidence>
<dbReference type="InterPro" id="IPR011006">
    <property type="entry name" value="CheY-like_superfamily"/>
</dbReference>
<keyword evidence="5" id="KW-0547">Nucleotide-binding</keyword>
<dbReference type="PANTHER" id="PTHR45339">
    <property type="entry name" value="HYBRID SIGNAL TRANSDUCTION HISTIDINE KINASE J"/>
    <property type="match status" value="1"/>
</dbReference>
<dbReference type="Pfam" id="PF01627">
    <property type="entry name" value="Hpt"/>
    <property type="match status" value="1"/>
</dbReference>
<feature type="domain" description="HPt" evidence="14">
    <location>
        <begin position="396"/>
        <end position="489"/>
    </location>
</feature>
<dbReference type="OrthoDB" id="340764at2"/>
<evidence type="ECO:0000256" key="11">
    <source>
        <dbReference type="PROSITE-ProRule" id="PRU00169"/>
    </source>
</evidence>
<dbReference type="Pfam" id="PF00072">
    <property type="entry name" value="Response_reg"/>
    <property type="match status" value="1"/>
</dbReference>
<dbReference type="InterPro" id="IPR036641">
    <property type="entry name" value="HPT_dom_sf"/>
</dbReference>
<dbReference type="CDD" id="cd19410">
    <property type="entry name" value="HK9-like_sensor"/>
    <property type="match status" value="1"/>
</dbReference>
<evidence type="ECO:0000256" key="5">
    <source>
        <dbReference type="ARBA" id="ARBA00022741"/>
    </source>
</evidence>
<keyword evidence="6" id="KW-0067">ATP-binding</keyword>
<feature type="domain" description="Response regulatory" evidence="13">
    <location>
        <begin position="239"/>
        <end position="356"/>
    </location>
</feature>
<dbReference type="Gene3D" id="3.40.50.2300">
    <property type="match status" value="1"/>
</dbReference>
<evidence type="ECO:0000256" key="8">
    <source>
        <dbReference type="ARBA" id="ARBA00023012"/>
    </source>
</evidence>
<keyword evidence="3 11" id="KW-0597">Phosphoprotein</keyword>
<name>I0H426_ACTM4</name>
<evidence type="ECO:0000259" key="14">
    <source>
        <dbReference type="PROSITE" id="PS50894"/>
    </source>
</evidence>
<reference evidence="15 16" key="1">
    <citation type="submission" date="2012-02" db="EMBL/GenBank/DDBJ databases">
        <title>Complete genome sequence of Actinoplanes missouriensis 431 (= NBRC 102363).</title>
        <authorList>
            <person name="Ohnishi Y."/>
            <person name="Ishikawa J."/>
            <person name="Sekine M."/>
            <person name="Hosoyama A."/>
            <person name="Harada T."/>
            <person name="Narita H."/>
            <person name="Hata T."/>
            <person name="Konno Y."/>
            <person name="Tutikane K."/>
            <person name="Fujita N."/>
            <person name="Horinouchi S."/>
            <person name="Hayakawa M."/>
        </authorList>
    </citation>
    <scope>NUCLEOTIDE SEQUENCE [LARGE SCALE GENOMIC DNA]</scope>
    <source>
        <strain evidence="16">ATCC 14538 / DSM 43046 / CBS 188.64 / JCM 3121 / NBRC 102363 / NCIMB 12654 / NRRL B-3342 / UNCC 431</strain>
    </source>
</reference>
<sequence>MARQGRLRGRQFGGPAWTGYLTGVGVLMLVGVVAYLCVGAALAPRQAIDRTQHTLALLSEVRGELADAQRGEQTFAFTADEHYLQPYTDAAAQLPASLAALRGSVGDGAAQQATVDALDAAATGAVQDLGRAVTMIRTNGAVGVSPVVLGTAGTELLANARQHLDVLQGEQIAQLRAQQQRAADETATATAAVVGAALLGFLLLTARAWWSARSTTVPAASVDAAPSVVADELWHAPLRVLLAEDEQVNQQVAQFMLGKLGHRVDTVANGLEAVQALRTTEYDVVLMDVQMPVLDGLDATRLIRADLPADRQPHIIAMTASVRVEDRTACRAAGMNDYLSKPIRCPELTAALTPLLLTGSDEPAAEAESPVAGADRGADIRARMADISDGEPTGAERQLLARLLTSFNRRMPGGIDELAGHITAGDVTAVQHQAHALKGSATNIGVTGLAHLFAEVEANARVGHLPAGPDTVRAIRAEFGLTAPVCEDIAHQLATTG</sequence>
<evidence type="ECO:0000256" key="10">
    <source>
        <dbReference type="PROSITE-ProRule" id="PRU00110"/>
    </source>
</evidence>
<dbReference type="Pfam" id="PF05227">
    <property type="entry name" value="CHASE3"/>
    <property type="match status" value="1"/>
</dbReference>
<dbReference type="AlphaFoldDB" id="I0H426"/>
<keyword evidence="2" id="KW-1003">Cell membrane</keyword>
<dbReference type="GO" id="GO:0005886">
    <property type="term" value="C:plasma membrane"/>
    <property type="evidence" value="ECO:0007669"/>
    <property type="project" value="UniProtKB-SubCell"/>
</dbReference>
<feature type="transmembrane region" description="Helical" evidence="12">
    <location>
        <begin position="186"/>
        <end position="210"/>
    </location>
</feature>
<keyword evidence="8" id="KW-0902">Two-component regulatory system</keyword>